<feature type="non-terminal residue" evidence="1">
    <location>
        <position position="1"/>
    </location>
</feature>
<dbReference type="EMBL" id="QWDN01000186">
    <property type="protein sequence ID" value="TEB41490.1"/>
    <property type="molecule type" value="Genomic_DNA"/>
</dbReference>
<accession>A0A4Y7U4Y2</accession>
<comment type="caution">
    <text evidence="1">The sequence shown here is derived from an EMBL/GenBank/DDBJ whole genome shotgun (WGS) entry which is preliminary data.</text>
</comment>
<dbReference type="Gene3D" id="1.20.1290.10">
    <property type="entry name" value="AhpD-like"/>
    <property type="match status" value="1"/>
</dbReference>
<sequence length="52" mass="5632">EDVNKVKNAGVSDAELAETVGHVALNILTNYFNNTANTEIDFPAVQSLELQN</sequence>
<evidence type="ECO:0000313" key="1">
    <source>
        <dbReference type="EMBL" id="TEB41490.1"/>
    </source>
</evidence>
<name>A0A4Y7U4Y2_9FLAO</name>
<dbReference type="AlphaFoldDB" id="A0A4Y7U4Y2"/>
<evidence type="ECO:0000313" key="2">
    <source>
        <dbReference type="Proteomes" id="UP000298340"/>
    </source>
</evidence>
<organism evidence="1 2">
    <name type="scientific">Flavobacterium circumlabens</name>
    <dbReference type="NCBI Taxonomy" id="2133765"/>
    <lineage>
        <taxon>Bacteria</taxon>
        <taxon>Pseudomonadati</taxon>
        <taxon>Bacteroidota</taxon>
        <taxon>Flavobacteriia</taxon>
        <taxon>Flavobacteriales</taxon>
        <taxon>Flavobacteriaceae</taxon>
        <taxon>Flavobacterium</taxon>
    </lineage>
</organism>
<dbReference type="Proteomes" id="UP000298340">
    <property type="component" value="Unassembled WGS sequence"/>
</dbReference>
<gene>
    <name evidence="1" type="ORF">D0809_25255</name>
</gene>
<dbReference type="InterPro" id="IPR029032">
    <property type="entry name" value="AhpD-like"/>
</dbReference>
<protein>
    <submittedName>
        <fullName evidence="1">Carboxymuconolactone decarboxylase family protein</fullName>
    </submittedName>
</protein>
<reference evidence="1 2" key="1">
    <citation type="journal article" date="2018" name="Syst. Appl. Microbiol.">
        <title>Flavobacterium circumlabens sp. nov. and Flavobacterium cupreum sp. nov., two psychrotrophic species isolated from Antarctic environmental samples.</title>
        <authorList>
            <person name="Kralova S."/>
            <person name="Busse H.J."/>
            <person name="Svec P."/>
            <person name="Maslanova I."/>
            <person name="Stankova E."/>
            <person name="Bartak M."/>
            <person name="Sedlacek I."/>
        </authorList>
    </citation>
    <scope>NUCLEOTIDE SEQUENCE [LARGE SCALE GENOMIC DNA]</scope>
    <source>
        <strain evidence="1 2">CCM 8828</strain>
    </source>
</reference>
<dbReference type="SUPFAM" id="SSF69118">
    <property type="entry name" value="AhpD-like"/>
    <property type="match status" value="1"/>
</dbReference>
<proteinExistence type="predicted"/>